<keyword evidence="3" id="KW-1185">Reference proteome</keyword>
<organism evidence="2 3">
    <name type="scientific">Coccomyxa viridis</name>
    <dbReference type="NCBI Taxonomy" id="1274662"/>
    <lineage>
        <taxon>Eukaryota</taxon>
        <taxon>Viridiplantae</taxon>
        <taxon>Chlorophyta</taxon>
        <taxon>core chlorophytes</taxon>
        <taxon>Trebouxiophyceae</taxon>
        <taxon>Trebouxiophyceae incertae sedis</taxon>
        <taxon>Coccomyxaceae</taxon>
        <taxon>Coccomyxa</taxon>
    </lineage>
</organism>
<proteinExistence type="predicted"/>
<dbReference type="InterPro" id="IPR009078">
    <property type="entry name" value="Ferritin-like_SF"/>
</dbReference>
<accession>A0AAV1IE77</accession>
<protein>
    <recommendedName>
        <fullName evidence="4">Desiccation-related protein PCC13-62</fullName>
    </recommendedName>
</protein>
<name>A0AAV1IE77_9CHLO</name>
<comment type="caution">
    <text evidence="2">The sequence shown here is derived from an EMBL/GenBank/DDBJ whole genome shotgun (WGS) entry which is preliminary data.</text>
</comment>
<feature type="chain" id="PRO_5043852718" description="Desiccation-related protein PCC13-62" evidence="1">
    <location>
        <begin position="21"/>
        <end position="292"/>
    </location>
</feature>
<evidence type="ECO:0000313" key="3">
    <source>
        <dbReference type="Proteomes" id="UP001314263"/>
    </source>
</evidence>
<dbReference type="InterPro" id="IPR052965">
    <property type="entry name" value="Pigment-catalase-like"/>
</dbReference>
<dbReference type="EMBL" id="CAUYUE010000012">
    <property type="protein sequence ID" value="CAK0785603.1"/>
    <property type="molecule type" value="Genomic_DNA"/>
</dbReference>
<dbReference type="SUPFAM" id="SSF47240">
    <property type="entry name" value="Ferritin-like"/>
    <property type="match status" value="1"/>
</dbReference>
<sequence length="292" mass="30717">MGSRSILAVVAVALVAGVSADINTIVGNFALNLECLEAEFYSYAVYGHGLNDTLLGGGPGSVGGQQATFLLESTRQYATEIANDEINHVADLRALLGAAAVPCPKLDIGPAFAAAVVAALNGSQKAKDYPFSPYANDIFFLHGAFLFEDVGVTAYEGGATLITSPTVLSYAARILAVEAYHAGIIRTLLFEAGVTPTPYDIQVVELIQKISDLRGSLGSGMDQGIVDPPFEGGVYYGANKYWSKGYTANLVPTDSQSLAFARTVRQVQNIVYGAIDATQGLFFPEGMNLPSS</sequence>
<feature type="signal peptide" evidence="1">
    <location>
        <begin position="1"/>
        <end position="20"/>
    </location>
</feature>
<gene>
    <name evidence="2" type="ORF">CVIRNUC_008814</name>
</gene>
<dbReference type="PANTHER" id="PTHR31694">
    <property type="entry name" value="DESICCATION-LIKE PROTEIN"/>
    <property type="match status" value="1"/>
</dbReference>
<reference evidence="2 3" key="1">
    <citation type="submission" date="2023-10" db="EMBL/GenBank/DDBJ databases">
        <authorList>
            <person name="Maclean D."/>
            <person name="Macfadyen A."/>
        </authorList>
    </citation>
    <scope>NUCLEOTIDE SEQUENCE [LARGE SCALE GENOMIC DNA]</scope>
</reference>
<dbReference type="Proteomes" id="UP001314263">
    <property type="component" value="Unassembled WGS sequence"/>
</dbReference>
<keyword evidence="1" id="KW-0732">Signal</keyword>
<evidence type="ECO:0000313" key="2">
    <source>
        <dbReference type="EMBL" id="CAK0785603.1"/>
    </source>
</evidence>
<dbReference type="Pfam" id="PF13668">
    <property type="entry name" value="Ferritin_2"/>
    <property type="match status" value="1"/>
</dbReference>
<evidence type="ECO:0008006" key="4">
    <source>
        <dbReference type="Google" id="ProtNLM"/>
    </source>
</evidence>
<dbReference type="AlphaFoldDB" id="A0AAV1IE77"/>
<evidence type="ECO:0000256" key="1">
    <source>
        <dbReference type="SAM" id="SignalP"/>
    </source>
</evidence>
<dbReference type="PANTHER" id="PTHR31694:SF26">
    <property type="entry name" value="OS05G0151100 PROTEIN"/>
    <property type="match status" value="1"/>
</dbReference>